<dbReference type="EMBL" id="MGIC01000021">
    <property type="protein sequence ID" value="OGM83663.1"/>
    <property type="molecule type" value="Genomic_DNA"/>
</dbReference>
<protein>
    <submittedName>
        <fullName evidence="1">Uncharacterized protein</fullName>
    </submittedName>
</protein>
<dbReference type="AlphaFoldDB" id="A0A1F8D4Z8"/>
<evidence type="ECO:0000313" key="2">
    <source>
        <dbReference type="Proteomes" id="UP000178330"/>
    </source>
</evidence>
<comment type="caution">
    <text evidence="1">The sequence shown here is derived from an EMBL/GenBank/DDBJ whole genome shotgun (WGS) entry which is preliminary data.</text>
</comment>
<proteinExistence type="predicted"/>
<accession>A0A1F8D4Z8</accession>
<name>A0A1F8D4Z8_9BACT</name>
<sequence>MLKKNFNISLLGIRWKFLRVHKKVWLLYNSWFAMQYQGGRYFSLGIHLDWDKFYIDFHFWKFIISIGNNPVLTPERDRHRGSCRGFLFPDDPIL</sequence>
<reference evidence="1 2" key="1">
    <citation type="journal article" date="2016" name="Nat. Commun.">
        <title>Thousands of microbial genomes shed light on interconnected biogeochemical processes in an aquifer system.</title>
        <authorList>
            <person name="Anantharaman K."/>
            <person name="Brown C.T."/>
            <person name="Hug L.A."/>
            <person name="Sharon I."/>
            <person name="Castelle C.J."/>
            <person name="Probst A.J."/>
            <person name="Thomas B.C."/>
            <person name="Singh A."/>
            <person name="Wilkins M.J."/>
            <person name="Karaoz U."/>
            <person name="Brodie E.L."/>
            <person name="Williams K.H."/>
            <person name="Hubbard S.S."/>
            <person name="Banfield J.F."/>
        </authorList>
    </citation>
    <scope>NUCLEOTIDE SEQUENCE [LARGE SCALE GENOMIC DNA]</scope>
</reference>
<evidence type="ECO:0000313" key="1">
    <source>
        <dbReference type="EMBL" id="OGM83663.1"/>
    </source>
</evidence>
<organism evidence="1 2">
    <name type="scientific">Candidatus Woesebacteria bacterium RIFOXYB1_FULL_47_31</name>
    <dbReference type="NCBI Taxonomy" id="1802542"/>
    <lineage>
        <taxon>Bacteria</taxon>
        <taxon>Candidatus Woeseibacteriota</taxon>
    </lineage>
</organism>
<gene>
    <name evidence="1" type="ORF">A2376_00090</name>
</gene>
<dbReference type="Proteomes" id="UP000178330">
    <property type="component" value="Unassembled WGS sequence"/>
</dbReference>